<keyword evidence="5 8" id="KW-0812">Transmembrane</keyword>
<evidence type="ECO:0000256" key="7">
    <source>
        <dbReference type="ARBA" id="ARBA00023136"/>
    </source>
</evidence>
<dbReference type="KEGG" id="harc:HARCEL1_07335"/>
<feature type="transmembrane region" description="Helical" evidence="8">
    <location>
        <begin position="151"/>
        <end position="174"/>
    </location>
</feature>
<dbReference type="AlphaFoldDB" id="A0A2R4X1B7"/>
<evidence type="ECO:0000256" key="6">
    <source>
        <dbReference type="ARBA" id="ARBA00022989"/>
    </source>
</evidence>
<name>A0A2R4X1B7_9EURY</name>
<dbReference type="GO" id="GO:0005315">
    <property type="term" value="F:phosphate transmembrane transporter activity"/>
    <property type="evidence" value="ECO:0007669"/>
    <property type="project" value="InterPro"/>
</dbReference>
<evidence type="ECO:0000256" key="2">
    <source>
        <dbReference type="ARBA" id="ARBA00007069"/>
    </source>
</evidence>
<evidence type="ECO:0000313" key="11">
    <source>
        <dbReference type="Proteomes" id="UP000244727"/>
    </source>
</evidence>
<gene>
    <name evidence="10" type="primary">pstA</name>
    <name evidence="10" type="ORF">HARCEL1_07335</name>
</gene>
<feature type="transmembrane region" description="Helical" evidence="8">
    <location>
        <begin position="119"/>
        <end position="139"/>
    </location>
</feature>
<evidence type="ECO:0000313" key="10">
    <source>
        <dbReference type="EMBL" id="AWB27533.1"/>
    </source>
</evidence>
<dbReference type="Pfam" id="PF00528">
    <property type="entry name" value="BPD_transp_1"/>
    <property type="match status" value="1"/>
</dbReference>
<evidence type="ECO:0000256" key="3">
    <source>
        <dbReference type="ARBA" id="ARBA00022448"/>
    </source>
</evidence>
<feature type="transmembrane region" description="Helical" evidence="8">
    <location>
        <begin position="510"/>
        <end position="532"/>
    </location>
</feature>
<dbReference type="Proteomes" id="UP000244727">
    <property type="component" value="Chromosome"/>
</dbReference>
<feature type="transmembrane region" description="Helical" evidence="8">
    <location>
        <begin position="93"/>
        <end position="113"/>
    </location>
</feature>
<proteinExistence type="inferred from homology"/>
<accession>A0A2R4X1B7</accession>
<keyword evidence="3" id="KW-0813">Transport</keyword>
<feature type="transmembrane region" description="Helical" evidence="8">
    <location>
        <begin position="363"/>
        <end position="382"/>
    </location>
</feature>
<dbReference type="CDD" id="cd06261">
    <property type="entry name" value="TM_PBP2"/>
    <property type="match status" value="1"/>
</dbReference>
<reference evidence="10 11" key="1">
    <citation type="submission" date="2018-04" db="EMBL/GenBank/DDBJ databases">
        <title>Halococcoides cellulosivorans gen. nov., sp. nov., an extremely halophilic cellulose-utilizing haloarchaeon from hypersaline lakes.</title>
        <authorList>
            <person name="Sorokin D.Y."/>
            <person name="Toshchakov S.V."/>
            <person name="Samarov N.I."/>
            <person name="Korzhenkov A."/>
            <person name="Kublanov I.V."/>
        </authorList>
    </citation>
    <scope>NUCLEOTIDE SEQUENCE [LARGE SCALE GENOMIC DNA]</scope>
    <source>
        <strain evidence="10 11">HArcel1</strain>
    </source>
</reference>
<dbReference type="EMBL" id="CP028858">
    <property type="protein sequence ID" value="AWB27533.1"/>
    <property type="molecule type" value="Genomic_DNA"/>
</dbReference>
<feature type="transmembrane region" description="Helical" evidence="8">
    <location>
        <begin position="180"/>
        <end position="201"/>
    </location>
</feature>
<dbReference type="SUPFAM" id="SSF161098">
    <property type="entry name" value="MetI-like"/>
    <property type="match status" value="1"/>
</dbReference>
<organism evidence="10 11">
    <name type="scientific">Halococcoides cellulosivorans</name>
    <dbReference type="NCBI Taxonomy" id="1679096"/>
    <lineage>
        <taxon>Archaea</taxon>
        <taxon>Methanobacteriati</taxon>
        <taxon>Methanobacteriota</taxon>
        <taxon>Stenosarchaea group</taxon>
        <taxon>Halobacteria</taxon>
        <taxon>Halobacteriales</taxon>
        <taxon>Haloarculaceae</taxon>
        <taxon>Halococcoides</taxon>
    </lineage>
</organism>
<comment type="subcellular location">
    <subcellularLocation>
        <location evidence="1 8">Cell membrane</location>
        <topology evidence="1 8">Multi-pass membrane protein</topology>
    </subcellularLocation>
</comment>
<evidence type="ECO:0000256" key="8">
    <source>
        <dbReference type="RuleBase" id="RU363043"/>
    </source>
</evidence>
<feature type="transmembrane region" description="Helical" evidence="8">
    <location>
        <begin position="468"/>
        <end position="490"/>
    </location>
</feature>
<dbReference type="Gene3D" id="1.10.3720.10">
    <property type="entry name" value="MetI-like"/>
    <property type="match status" value="1"/>
</dbReference>
<feature type="transmembrane region" description="Helical" evidence="8">
    <location>
        <begin position="63"/>
        <end position="81"/>
    </location>
</feature>
<dbReference type="RefSeq" id="WP_108381902.1">
    <property type="nucleotide sequence ID" value="NZ_CP028858.1"/>
</dbReference>
<dbReference type="InterPro" id="IPR000515">
    <property type="entry name" value="MetI-like"/>
</dbReference>
<dbReference type="PANTHER" id="PTHR43470:SF5">
    <property type="entry name" value="PHOSPHATE TRANSPORT SYSTEM PERMEASE PROTEIN PSTA"/>
    <property type="match status" value="1"/>
</dbReference>
<feature type="transmembrane region" description="Helical" evidence="8">
    <location>
        <begin position="29"/>
        <end position="51"/>
    </location>
</feature>
<evidence type="ECO:0000259" key="9">
    <source>
        <dbReference type="PROSITE" id="PS50928"/>
    </source>
</evidence>
<protein>
    <recommendedName>
        <fullName evidence="8">Phosphate transport system permease protein PstA</fullName>
    </recommendedName>
</protein>
<dbReference type="NCBIfam" id="TIGR00974">
    <property type="entry name" value="3a0107s02c"/>
    <property type="match status" value="1"/>
</dbReference>
<dbReference type="PANTHER" id="PTHR43470">
    <property type="entry name" value="PHOSPHATE TRANSPORT SYSTEM PERMEASE PROTEIN PSTA-RELATED"/>
    <property type="match status" value="1"/>
</dbReference>
<dbReference type="GO" id="GO:0005886">
    <property type="term" value="C:plasma membrane"/>
    <property type="evidence" value="ECO:0007669"/>
    <property type="project" value="UniProtKB-SubCell"/>
</dbReference>
<comment type="caution">
    <text evidence="8">Lacks conserved residue(s) required for the propagation of feature annotation.</text>
</comment>
<keyword evidence="4 8" id="KW-1003">Cell membrane</keyword>
<feature type="domain" description="ABC transmembrane type-1" evidence="9">
    <location>
        <begin position="317"/>
        <end position="529"/>
    </location>
</feature>
<keyword evidence="11" id="KW-1185">Reference proteome</keyword>
<evidence type="ECO:0000256" key="5">
    <source>
        <dbReference type="ARBA" id="ARBA00022692"/>
    </source>
</evidence>
<dbReference type="PROSITE" id="PS50928">
    <property type="entry name" value="ABC_TM1"/>
    <property type="match status" value="1"/>
</dbReference>
<sequence length="541" mass="56217">MATDSDHRGTLFEASGTWRRRFTDLAFEASLLGATLIGIVSLLVLFGYIVFDAFQPLSASLQWYLLYVVTLVAPTAAFTLFARRHPAVRAANATAFAVVFGALIVSLLTYVVVDAVSPYDVLIYLVCGTVPPLVIALGARTTADRTYAGPAIPVAAVVGIALGALLYGAVRPIVGLLAEWVAFVGVVTVPVATLVGVLVAHRETPRRGAITATAVVVGTLVLGGGLLSVGVDPSVWIVLVSAFVIPVGYVVGRECLENPEGRIGVLGPFVLIGGVLAGSTLERTFSIQGPESYLTPTLLTNSWDGLTASNAGVYPQIVGSVVIVAFMAVLAFPLGVSAAVYLEEYAPTTGWGGRIASLIEVNIANLAGVPSVVYGLLGLALFRNTLGFGTGIVVSASGTLGLLILPIVIVSAQEAIRSVPDSITDASYGMGASRWQTLRTVVLPEAVPGVLTGTILAMARAIGETAPLVIIAVATTTYTAPEGLFSAATALPLQIFAARSNVDPAFRHGIVPATAVVLLVLMLAMNATAVLIRNRYERDPR</sequence>
<dbReference type="GO" id="GO:0035435">
    <property type="term" value="P:phosphate ion transmembrane transport"/>
    <property type="evidence" value="ECO:0007669"/>
    <property type="project" value="InterPro"/>
</dbReference>
<evidence type="ECO:0000256" key="4">
    <source>
        <dbReference type="ARBA" id="ARBA00022475"/>
    </source>
</evidence>
<feature type="transmembrane region" description="Helical" evidence="8">
    <location>
        <begin position="317"/>
        <end position="342"/>
    </location>
</feature>
<keyword evidence="7 8" id="KW-0472">Membrane</keyword>
<feature type="transmembrane region" description="Helical" evidence="8">
    <location>
        <begin position="208"/>
        <end position="227"/>
    </location>
</feature>
<dbReference type="InterPro" id="IPR035906">
    <property type="entry name" value="MetI-like_sf"/>
</dbReference>
<feature type="transmembrane region" description="Helical" evidence="8">
    <location>
        <begin position="233"/>
        <end position="251"/>
    </location>
</feature>
<keyword evidence="6 8" id="KW-1133">Transmembrane helix</keyword>
<feature type="transmembrane region" description="Helical" evidence="8">
    <location>
        <begin position="263"/>
        <end position="281"/>
    </location>
</feature>
<dbReference type="InterPro" id="IPR005672">
    <property type="entry name" value="Phosphate_PstA"/>
</dbReference>
<comment type="similarity">
    <text evidence="2 8">Belongs to the binding-protein-dependent transport system permease family. CysTW subfamily.</text>
</comment>
<feature type="transmembrane region" description="Helical" evidence="8">
    <location>
        <begin position="388"/>
        <end position="410"/>
    </location>
</feature>
<dbReference type="GeneID" id="36512308"/>
<evidence type="ECO:0000256" key="1">
    <source>
        <dbReference type="ARBA" id="ARBA00004651"/>
    </source>
</evidence>